<evidence type="ECO:0000259" key="4">
    <source>
        <dbReference type="PROSITE" id="PS51462"/>
    </source>
</evidence>
<dbReference type="SUPFAM" id="SSF53254">
    <property type="entry name" value="Phosphoglycerate mutase-like"/>
    <property type="match status" value="1"/>
</dbReference>
<proteinExistence type="inferred from homology"/>
<accession>A0A7K1UL65</accession>
<dbReference type="InterPro" id="IPR015797">
    <property type="entry name" value="NUDIX_hydrolase-like_dom_sf"/>
</dbReference>
<dbReference type="InterPro" id="IPR051325">
    <property type="entry name" value="Nudix_hydrolase_domain"/>
</dbReference>
<dbReference type="CDD" id="cd03673">
    <property type="entry name" value="NUDIX_Ap6A_hydrolase"/>
    <property type="match status" value="1"/>
</dbReference>
<evidence type="ECO:0000256" key="3">
    <source>
        <dbReference type="RuleBase" id="RU003476"/>
    </source>
</evidence>
<dbReference type="InterPro" id="IPR020476">
    <property type="entry name" value="Nudix_hydrolase"/>
</dbReference>
<organism evidence="5 6">
    <name type="scientific">Nesterenkonia alkaliphila</name>
    <dbReference type="NCBI Taxonomy" id="1463631"/>
    <lineage>
        <taxon>Bacteria</taxon>
        <taxon>Bacillati</taxon>
        <taxon>Actinomycetota</taxon>
        <taxon>Actinomycetes</taxon>
        <taxon>Micrococcales</taxon>
        <taxon>Micrococcaceae</taxon>
        <taxon>Nesterenkonia</taxon>
    </lineage>
</organism>
<dbReference type="Proteomes" id="UP000460157">
    <property type="component" value="Unassembled WGS sequence"/>
</dbReference>
<dbReference type="PROSITE" id="PS00893">
    <property type="entry name" value="NUDIX_BOX"/>
    <property type="match status" value="1"/>
</dbReference>
<dbReference type="PANTHER" id="PTHR21340:SF0">
    <property type="entry name" value="BIS(5'-NUCLEOSYL)-TETRAPHOSPHATASE [ASYMMETRICAL]"/>
    <property type="match status" value="1"/>
</dbReference>
<dbReference type="GO" id="GO:0004081">
    <property type="term" value="F:bis(5'-nucleosyl)-tetraphosphatase (asymmetrical) activity"/>
    <property type="evidence" value="ECO:0007669"/>
    <property type="project" value="TreeGrafter"/>
</dbReference>
<dbReference type="Gene3D" id="3.90.79.10">
    <property type="entry name" value="Nucleoside Triphosphate Pyrophosphohydrolase"/>
    <property type="match status" value="1"/>
</dbReference>
<dbReference type="InterPro" id="IPR013078">
    <property type="entry name" value="His_Pase_superF_clade-1"/>
</dbReference>
<reference evidence="5 6" key="1">
    <citation type="submission" date="2019-12" db="EMBL/GenBank/DDBJ databases">
        <title>Nesterenkonia muleiensis sp. nov., a novel actinobacterium isolated from sap of Populus euphratica.</title>
        <authorList>
            <person name="Wang R."/>
        </authorList>
    </citation>
    <scope>NUCLEOTIDE SEQUENCE [LARGE SCALE GENOMIC DNA]</scope>
    <source>
        <strain evidence="5 6">F10</strain>
    </source>
</reference>
<dbReference type="Gene3D" id="3.40.50.1240">
    <property type="entry name" value="Phosphoglycerate mutase-like"/>
    <property type="match status" value="1"/>
</dbReference>
<dbReference type="Pfam" id="PF00293">
    <property type="entry name" value="NUDIX"/>
    <property type="match status" value="1"/>
</dbReference>
<evidence type="ECO:0000313" key="5">
    <source>
        <dbReference type="EMBL" id="MVT27213.1"/>
    </source>
</evidence>
<protein>
    <submittedName>
        <fullName evidence="5">NUDIX domain-containing protein</fullName>
    </submittedName>
</protein>
<dbReference type="PANTHER" id="PTHR21340">
    <property type="entry name" value="DIADENOSINE 5,5-P1,P4-TETRAPHOSPHATE PYROPHOSPHOHYDROLASE MUTT"/>
    <property type="match status" value="1"/>
</dbReference>
<evidence type="ECO:0000256" key="1">
    <source>
        <dbReference type="ARBA" id="ARBA00005582"/>
    </source>
</evidence>
<dbReference type="SUPFAM" id="SSF55811">
    <property type="entry name" value="Nudix"/>
    <property type="match status" value="1"/>
</dbReference>
<feature type="domain" description="Nudix hydrolase" evidence="4">
    <location>
        <begin position="19"/>
        <end position="154"/>
    </location>
</feature>
<comment type="similarity">
    <text evidence="1 3">Belongs to the Nudix hydrolase family.</text>
</comment>
<dbReference type="EMBL" id="WRPM01000095">
    <property type="protein sequence ID" value="MVT27213.1"/>
    <property type="molecule type" value="Genomic_DNA"/>
</dbReference>
<gene>
    <name evidence="5" type="ORF">GNZ21_12775</name>
</gene>
<dbReference type="SMART" id="SM00855">
    <property type="entry name" value="PGAM"/>
    <property type="match status" value="1"/>
</dbReference>
<dbReference type="InterPro" id="IPR029033">
    <property type="entry name" value="His_PPase_superfam"/>
</dbReference>
<evidence type="ECO:0000313" key="6">
    <source>
        <dbReference type="Proteomes" id="UP000460157"/>
    </source>
</evidence>
<dbReference type="OrthoDB" id="4287477at2"/>
<dbReference type="Pfam" id="PF00300">
    <property type="entry name" value="His_Phos_1"/>
    <property type="match status" value="1"/>
</dbReference>
<dbReference type="InterPro" id="IPR000086">
    <property type="entry name" value="NUDIX_hydrolase_dom"/>
</dbReference>
<keyword evidence="6" id="KW-1185">Reference proteome</keyword>
<keyword evidence="2 3" id="KW-0378">Hydrolase</keyword>
<dbReference type="AlphaFoldDB" id="A0A7K1UL65"/>
<sequence length="332" mass="37461">MTEVPRRRTPSLSDDGTDAQVLAAGALVWRLHRGALHVLLIHRPRYDDWSFPKGKLDPGETLPECAVREVAEEIGLKIRLGMPLPVTRYSVTKNSKSGPAEQTKEVWYWAAQSLEGRPRPDGEETDDVAWVEPARARQMLTNPGDIEPLDELERLHEQNILRTVPFVVLRHAKAKPRSSWSKAESERPLAATGKRQAKAVERLLTAWRPRQIHSSPWKRCAETIAPYVKKHRHRIRYRKTLTEKRAKQNPGKAASRVRKSLEWTQPSLLCTHRPVLPIVLGELSRWAVSPEVTGALPQEDPYLSPGGVVVAQQAVDRGGRIVSLEVYDPFDG</sequence>
<name>A0A7K1UL65_9MICC</name>
<dbReference type="GO" id="GO:0006754">
    <property type="term" value="P:ATP biosynthetic process"/>
    <property type="evidence" value="ECO:0007669"/>
    <property type="project" value="TreeGrafter"/>
</dbReference>
<dbReference type="PRINTS" id="PR00502">
    <property type="entry name" value="NUDIXFAMILY"/>
</dbReference>
<comment type="caution">
    <text evidence="5">The sequence shown here is derived from an EMBL/GenBank/DDBJ whole genome shotgun (WGS) entry which is preliminary data.</text>
</comment>
<dbReference type="InterPro" id="IPR020084">
    <property type="entry name" value="NUDIX_hydrolase_CS"/>
</dbReference>
<dbReference type="CDD" id="cd07067">
    <property type="entry name" value="HP_PGM_like"/>
    <property type="match status" value="1"/>
</dbReference>
<evidence type="ECO:0000256" key="2">
    <source>
        <dbReference type="ARBA" id="ARBA00022801"/>
    </source>
</evidence>
<dbReference type="PROSITE" id="PS51462">
    <property type="entry name" value="NUDIX"/>
    <property type="match status" value="1"/>
</dbReference>
<dbReference type="GO" id="GO:0006167">
    <property type="term" value="P:AMP biosynthetic process"/>
    <property type="evidence" value="ECO:0007669"/>
    <property type="project" value="TreeGrafter"/>
</dbReference>